<dbReference type="InterPro" id="IPR003035">
    <property type="entry name" value="RWP-RK_dom"/>
</dbReference>
<evidence type="ECO:0000256" key="3">
    <source>
        <dbReference type="ARBA" id="ARBA00023163"/>
    </source>
</evidence>
<dbReference type="RefSeq" id="XP_044560931.1">
    <property type="nucleotide sequence ID" value="XM_044708357.1"/>
</dbReference>
<evidence type="ECO:0000256" key="2">
    <source>
        <dbReference type="ARBA" id="ARBA00023125"/>
    </source>
</evidence>
<protein>
    <recommendedName>
        <fullName evidence="5">RWP-RK domain-containing protein</fullName>
    </recommendedName>
</protein>
<keyword evidence="3" id="KW-0804">Transcription</keyword>
<keyword evidence="1" id="KW-0805">Transcription regulation</keyword>
<reference evidence="6 7" key="1">
    <citation type="journal article" date="2019" name="Sci. Rep.">
        <title>Nanopore sequencing improves the draft genome of the human pathogenic amoeba Naegleria fowleri.</title>
        <authorList>
            <person name="Liechti N."/>
            <person name="Schurch N."/>
            <person name="Bruggmann R."/>
            <person name="Wittwer M."/>
        </authorList>
    </citation>
    <scope>NUCLEOTIDE SEQUENCE [LARGE SCALE GENOMIC DNA]</scope>
    <source>
        <strain evidence="6 7">ATCC 30894</strain>
    </source>
</reference>
<keyword evidence="2" id="KW-0238">DNA-binding</keyword>
<dbReference type="EMBL" id="VFQX01000041">
    <property type="protein sequence ID" value="KAF0976218.1"/>
    <property type="molecule type" value="Genomic_DNA"/>
</dbReference>
<evidence type="ECO:0000256" key="1">
    <source>
        <dbReference type="ARBA" id="ARBA00023015"/>
    </source>
</evidence>
<dbReference type="Pfam" id="PF02042">
    <property type="entry name" value="RWP-RK"/>
    <property type="match status" value="1"/>
</dbReference>
<dbReference type="PROSITE" id="PS51519">
    <property type="entry name" value="RWP_RK"/>
    <property type="match status" value="1"/>
</dbReference>
<evidence type="ECO:0000313" key="6">
    <source>
        <dbReference type="EMBL" id="KAF0976218.1"/>
    </source>
</evidence>
<proteinExistence type="predicted"/>
<gene>
    <name evidence="6" type="ORF">FDP41_004893</name>
</gene>
<evidence type="ECO:0000256" key="4">
    <source>
        <dbReference type="ARBA" id="ARBA00023242"/>
    </source>
</evidence>
<dbReference type="AlphaFoldDB" id="A0A6A5BPT3"/>
<accession>A0A6A5BPT3</accession>
<evidence type="ECO:0000313" key="7">
    <source>
        <dbReference type="Proteomes" id="UP000444721"/>
    </source>
</evidence>
<organism evidence="6 7">
    <name type="scientific">Naegleria fowleri</name>
    <name type="common">Brain eating amoeba</name>
    <dbReference type="NCBI Taxonomy" id="5763"/>
    <lineage>
        <taxon>Eukaryota</taxon>
        <taxon>Discoba</taxon>
        <taxon>Heterolobosea</taxon>
        <taxon>Tetramitia</taxon>
        <taxon>Eutetramitia</taxon>
        <taxon>Vahlkampfiidae</taxon>
        <taxon>Naegleria</taxon>
    </lineage>
</organism>
<dbReference type="VEuPathDB" id="AmoebaDB:NF0062290"/>
<sequence length="275" mass="31446">MNCGPNANSSSSSSFFLIPHHQQQQVKFQQQCDSSSQQVELQPDITLQHHNIHSFDHLEVPPQVQSPQYLQVTNVKPSNDLRLSAERKNISNQKHTITTTTHRKTSRMIIWTPSTSSSSATNTSIITTKNATLTRNQTTSSSSNQTHHSPRLKVNYQEMSKYFHAPQIVAARMLGVSVSTLKRRYKEVSKGERWPYSKMSLHEKKKSLWFYINDQDEDENALSQECLLVLQRAFTNCTLPNKFYFSDLSSFHTNANNNNWKSLASMNVPSKSIEK</sequence>
<evidence type="ECO:0000259" key="5">
    <source>
        <dbReference type="PROSITE" id="PS51519"/>
    </source>
</evidence>
<feature type="domain" description="RWP-RK" evidence="5">
    <location>
        <begin position="136"/>
        <end position="222"/>
    </location>
</feature>
<dbReference type="GO" id="GO:0003677">
    <property type="term" value="F:DNA binding"/>
    <property type="evidence" value="ECO:0007669"/>
    <property type="project" value="UniProtKB-KW"/>
</dbReference>
<name>A0A6A5BPT3_NAEFO</name>
<dbReference type="GeneID" id="68112111"/>
<dbReference type="Proteomes" id="UP000444721">
    <property type="component" value="Unassembled WGS sequence"/>
</dbReference>
<keyword evidence="4" id="KW-0539">Nucleus</keyword>
<keyword evidence="7" id="KW-1185">Reference proteome</keyword>
<dbReference type="VEuPathDB" id="AmoebaDB:FDP41_004893"/>
<dbReference type="OrthoDB" id="6270329at2759"/>
<dbReference type="VEuPathDB" id="AmoebaDB:NfTy_086070"/>
<comment type="caution">
    <text evidence="6">The sequence shown here is derived from an EMBL/GenBank/DDBJ whole genome shotgun (WGS) entry which is preliminary data.</text>
</comment>